<dbReference type="Proteomes" id="UP001280121">
    <property type="component" value="Unassembled WGS sequence"/>
</dbReference>
<evidence type="ECO:0000259" key="1">
    <source>
        <dbReference type="Pfam" id="PF13456"/>
    </source>
</evidence>
<dbReference type="AlphaFoldDB" id="A0AAD9X1G1"/>
<dbReference type="Gene3D" id="3.30.420.10">
    <property type="entry name" value="Ribonuclease H-like superfamily/Ribonuclease H"/>
    <property type="match status" value="1"/>
</dbReference>
<dbReference type="InterPro" id="IPR002156">
    <property type="entry name" value="RNaseH_domain"/>
</dbReference>
<dbReference type="EMBL" id="JANJYI010000005">
    <property type="protein sequence ID" value="KAK2650956.1"/>
    <property type="molecule type" value="Genomic_DNA"/>
</dbReference>
<dbReference type="InterPro" id="IPR036397">
    <property type="entry name" value="RNaseH_sf"/>
</dbReference>
<dbReference type="Pfam" id="PF13966">
    <property type="entry name" value="zf-RVT"/>
    <property type="match status" value="1"/>
</dbReference>
<evidence type="ECO:0000313" key="3">
    <source>
        <dbReference type="EMBL" id="KAK2650956.1"/>
    </source>
</evidence>
<dbReference type="GO" id="GO:0004523">
    <property type="term" value="F:RNA-DNA hybrid ribonuclease activity"/>
    <property type="evidence" value="ECO:0007669"/>
    <property type="project" value="InterPro"/>
</dbReference>
<keyword evidence="4" id="KW-1185">Reference proteome</keyword>
<dbReference type="GO" id="GO:0003676">
    <property type="term" value="F:nucleic acid binding"/>
    <property type="evidence" value="ECO:0007669"/>
    <property type="project" value="InterPro"/>
</dbReference>
<evidence type="ECO:0008006" key="5">
    <source>
        <dbReference type="Google" id="ProtNLM"/>
    </source>
</evidence>
<name>A0AAD9X1G1_9ROSI</name>
<reference evidence="3" key="1">
    <citation type="journal article" date="2023" name="Plant J.">
        <title>Genome sequences and population genomics provide insights into the demographic history, inbreeding, and mutation load of two 'living fossil' tree species of Dipteronia.</title>
        <authorList>
            <person name="Feng Y."/>
            <person name="Comes H.P."/>
            <person name="Chen J."/>
            <person name="Zhu S."/>
            <person name="Lu R."/>
            <person name="Zhang X."/>
            <person name="Li P."/>
            <person name="Qiu J."/>
            <person name="Olsen K.M."/>
            <person name="Qiu Y."/>
        </authorList>
    </citation>
    <scope>NUCLEOTIDE SEQUENCE</scope>
    <source>
        <strain evidence="3">KIB01</strain>
    </source>
</reference>
<organism evidence="3 4">
    <name type="scientific">Dipteronia dyeriana</name>
    <dbReference type="NCBI Taxonomy" id="168575"/>
    <lineage>
        <taxon>Eukaryota</taxon>
        <taxon>Viridiplantae</taxon>
        <taxon>Streptophyta</taxon>
        <taxon>Embryophyta</taxon>
        <taxon>Tracheophyta</taxon>
        <taxon>Spermatophyta</taxon>
        <taxon>Magnoliopsida</taxon>
        <taxon>eudicotyledons</taxon>
        <taxon>Gunneridae</taxon>
        <taxon>Pentapetalae</taxon>
        <taxon>rosids</taxon>
        <taxon>malvids</taxon>
        <taxon>Sapindales</taxon>
        <taxon>Sapindaceae</taxon>
        <taxon>Hippocastanoideae</taxon>
        <taxon>Acereae</taxon>
        <taxon>Dipteronia</taxon>
    </lineage>
</organism>
<dbReference type="SUPFAM" id="SSF53098">
    <property type="entry name" value="Ribonuclease H-like"/>
    <property type="match status" value="1"/>
</dbReference>
<dbReference type="Pfam" id="PF13456">
    <property type="entry name" value="RVT_3"/>
    <property type="match status" value="1"/>
</dbReference>
<sequence>MRLPTGIINDLYRLSARKELRGLGFRDLSIFNNALLAKQWWRLIHFPNTLAAKVLKHCYFPDSSIVQVSDCSYGSFLWKSFVWGKELLDAGSRWCIADGSSVSIYHDRWLPRPISFKVQSPPVLDIFAKVGCLKLSSGAWNEDLIHASFEPDEASLILNLPCSLSPSPDAVLWYFDKLGSYTVKSGYHFGCERILKPSTSGLNLVESWWKALWPLKVPGKVKLLIWRGCHNWLPCKGVLSRQGFSGDQICSVCHSRPESPMHALWGCHSLKSIRSMCGFTKGIKCGDDTQFIDFMMECRSRLSFDNFELLCIVIWRIWYRRNDLVHNHGSLRVEEVVLWSLTFLSDFQRANSVPSDKVANMGVEKLKWKPPGKGLFKINTDAAINGSLGRVGIGIIIRDSAGHVMASSSQSLRSVLSPQSAEAVAILRGLQLARDSGL</sequence>
<dbReference type="PANTHER" id="PTHR47074">
    <property type="entry name" value="BNAC02G40300D PROTEIN"/>
    <property type="match status" value="1"/>
</dbReference>
<protein>
    <recommendedName>
        <fullName evidence="5">Reverse transcriptase zinc-binding domain-containing protein</fullName>
    </recommendedName>
</protein>
<proteinExistence type="predicted"/>
<feature type="domain" description="RNase H type-1" evidence="1">
    <location>
        <begin position="379"/>
        <end position="437"/>
    </location>
</feature>
<dbReference type="CDD" id="cd06222">
    <property type="entry name" value="RNase_H_like"/>
    <property type="match status" value="1"/>
</dbReference>
<comment type="caution">
    <text evidence="3">The sequence shown here is derived from an EMBL/GenBank/DDBJ whole genome shotgun (WGS) entry which is preliminary data.</text>
</comment>
<dbReference type="InterPro" id="IPR026960">
    <property type="entry name" value="RVT-Znf"/>
</dbReference>
<accession>A0AAD9X1G1</accession>
<dbReference type="InterPro" id="IPR052929">
    <property type="entry name" value="RNase_H-like_EbsB-rel"/>
</dbReference>
<dbReference type="InterPro" id="IPR012337">
    <property type="entry name" value="RNaseH-like_sf"/>
</dbReference>
<evidence type="ECO:0000313" key="4">
    <source>
        <dbReference type="Proteomes" id="UP001280121"/>
    </source>
</evidence>
<dbReference type="InterPro" id="IPR044730">
    <property type="entry name" value="RNase_H-like_dom_plant"/>
</dbReference>
<evidence type="ECO:0000259" key="2">
    <source>
        <dbReference type="Pfam" id="PF13966"/>
    </source>
</evidence>
<gene>
    <name evidence="3" type="ORF">Ddye_018445</name>
</gene>
<dbReference type="PANTHER" id="PTHR47074:SF11">
    <property type="entry name" value="REVERSE TRANSCRIPTASE-LIKE PROTEIN"/>
    <property type="match status" value="1"/>
</dbReference>
<feature type="domain" description="Reverse transcriptase zinc-binding" evidence="2">
    <location>
        <begin position="181"/>
        <end position="270"/>
    </location>
</feature>